<feature type="region of interest" description="Disordered" evidence="1">
    <location>
        <begin position="65"/>
        <end position="90"/>
    </location>
</feature>
<dbReference type="PATRIC" id="fig|1299334.3.peg.6760"/>
<evidence type="ECO:0000313" key="2">
    <source>
        <dbReference type="EMBL" id="EUA24931.1"/>
    </source>
</evidence>
<dbReference type="AlphaFoldDB" id="X8A0X6"/>
<dbReference type="EMBL" id="JAOB01000063">
    <property type="protein sequence ID" value="EUA24931.1"/>
    <property type="molecule type" value="Genomic_DNA"/>
</dbReference>
<protein>
    <submittedName>
        <fullName evidence="2">Uncharacterized protein</fullName>
    </submittedName>
</protein>
<name>X8A0X6_MYCXE</name>
<organism evidence="2">
    <name type="scientific">Mycobacterium xenopi 4042</name>
    <dbReference type="NCBI Taxonomy" id="1299334"/>
    <lineage>
        <taxon>Bacteria</taxon>
        <taxon>Bacillati</taxon>
        <taxon>Actinomycetota</taxon>
        <taxon>Actinomycetes</taxon>
        <taxon>Mycobacteriales</taxon>
        <taxon>Mycobacteriaceae</taxon>
        <taxon>Mycobacterium</taxon>
    </lineage>
</organism>
<accession>X8A0X6</accession>
<proteinExistence type="predicted"/>
<gene>
    <name evidence="2" type="ORF">I553_3823</name>
</gene>
<sequence>MVWLVGAFRVDVVCGADLHLKRWRQPANDDTTHITNHPTKGLTVLSPLHTDTAAQQAVATEIGDIATAQKPPSTPSSTRSRRCRPPPGFDRAATQAKAMHLNDAGLALMNEFSNIAERVGWPPRLRQHR</sequence>
<reference evidence="2" key="1">
    <citation type="submission" date="2014-01" db="EMBL/GenBank/DDBJ databases">
        <authorList>
            <person name="Brown-Elliot B."/>
            <person name="Wallace R."/>
            <person name="Lenaerts A."/>
            <person name="Ordway D."/>
            <person name="DeGroote M.A."/>
            <person name="Parker T."/>
            <person name="Sizemore C."/>
            <person name="Tallon L.J."/>
            <person name="Sadzewicz L.K."/>
            <person name="Sengamalay N."/>
            <person name="Fraser C.M."/>
            <person name="Hine E."/>
            <person name="Shefchek K.A."/>
            <person name="Das S.P."/>
            <person name="Tettelin H."/>
        </authorList>
    </citation>
    <scope>NUCLEOTIDE SEQUENCE [LARGE SCALE GENOMIC DNA]</scope>
    <source>
        <strain evidence="2">4042</strain>
    </source>
</reference>
<comment type="caution">
    <text evidence="2">The sequence shown here is derived from an EMBL/GenBank/DDBJ whole genome shotgun (WGS) entry which is preliminary data.</text>
</comment>
<evidence type="ECO:0000256" key="1">
    <source>
        <dbReference type="SAM" id="MobiDB-lite"/>
    </source>
</evidence>